<evidence type="ECO:0000313" key="2">
    <source>
        <dbReference type="EMBL" id="MFC4564712.1"/>
    </source>
</evidence>
<dbReference type="SMART" id="SM00530">
    <property type="entry name" value="HTH_XRE"/>
    <property type="match status" value="1"/>
</dbReference>
<evidence type="ECO:0000259" key="1">
    <source>
        <dbReference type="PROSITE" id="PS50943"/>
    </source>
</evidence>
<reference evidence="3" key="1">
    <citation type="journal article" date="2019" name="Int. J. Syst. Evol. Microbiol.">
        <title>The Global Catalogue of Microorganisms (GCM) 10K type strain sequencing project: providing services to taxonomists for standard genome sequencing and annotation.</title>
        <authorList>
            <consortium name="The Broad Institute Genomics Platform"/>
            <consortium name="The Broad Institute Genome Sequencing Center for Infectious Disease"/>
            <person name="Wu L."/>
            <person name="Ma J."/>
        </authorList>
    </citation>
    <scope>NUCLEOTIDE SEQUENCE [LARGE SCALE GENOMIC DNA]</scope>
    <source>
        <strain evidence="3">XZYJ18</strain>
    </source>
</reference>
<dbReference type="EMBL" id="JBHSFQ010000027">
    <property type="protein sequence ID" value="MFC4564712.1"/>
    <property type="molecule type" value="Genomic_DNA"/>
</dbReference>
<dbReference type="Gene3D" id="1.10.260.40">
    <property type="entry name" value="lambda repressor-like DNA-binding domains"/>
    <property type="match status" value="1"/>
</dbReference>
<accession>A0ABV9E0Y7</accession>
<dbReference type="RefSeq" id="WP_378578084.1">
    <property type="nucleotide sequence ID" value="NZ_JBHSFQ010000027.1"/>
</dbReference>
<dbReference type="Pfam" id="PF13560">
    <property type="entry name" value="HTH_31"/>
    <property type="match status" value="1"/>
</dbReference>
<dbReference type="Proteomes" id="UP001595923">
    <property type="component" value="Unassembled WGS sequence"/>
</dbReference>
<protein>
    <submittedName>
        <fullName evidence="2">Scr1 family TA system antitoxin-like transcriptional regulator</fullName>
    </submittedName>
</protein>
<dbReference type="Pfam" id="PF19054">
    <property type="entry name" value="DUF5753"/>
    <property type="match status" value="1"/>
</dbReference>
<dbReference type="InterPro" id="IPR043917">
    <property type="entry name" value="DUF5753"/>
</dbReference>
<organism evidence="2 3">
    <name type="scientific">Nocardiopsis mangrovi</name>
    <dbReference type="NCBI Taxonomy" id="1179818"/>
    <lineage>
        <taxon>Bacteria</taxon>
        <taxon>Bacillati</taxon>
        <taxon>Actinomycetota</taxon>
        <taxon>Actinomycetes</taxon>
        <taxon>Streptosporangiales</taxon>
        <taxon>Nocardiopsidaceae</taxon>
        <taxon>Nocardiopsis</taxon>
    </lineage>
</organism>
<dbReference type="SUPFAM" id="SSF47413">
    <property type="entry name" value="lambda repressor-like DNA-binding domains"/>
    <property type="match status" value="1"/>
</dbReference>
<dbReference type="PROSITE" id="PS50943">
    <property type="entry name" value="HTH_CROC1"/>
    <property type="match status" value="1"/>
</dbReference>
<dbReference type="InterPro" id="IPR001387">
    <property type="entry name" value="Cro/C1-type_HTH"/>
</dbReference>
<dbReference type="InterPro" id="IPR010982">
    <property type="entry name" value="Lambda_DNA-bd_dom_sf"/>
</dbReference>
<proteinExistence type="predicted"/>
<name>A0ABV9E0Y7_9ACTN</name>
<keyword evidence="3" id="KW-1185">Reference proteome</keyword>
<gene>
    <name evidence="2" type="ORF">ACFO4E_22875</name>
</gene>
<dbReference type="CDD" id="cd00093">
    <property type="entry name" value="HTH_XRE"/>
    <property type="match status" value="1"/>
</dbReference>
<feature type="domain" description="HTH cro/C1-type" evidence="1">
    <location>
        <begin position="58"/>
        <end position="112"/>
    </location>
</feature>
<evidence type="ECO:0000313" key="3">
    <source>
        <dbReference type="Proteomes" id="UP001595923"/>
    </source>
</evidence>
<comment type="caution">
    <text evidence="2">The sequence shown here is derived from an EMBL/GenBank/DDBJ whole genome shotgun (WGS) entry which is preliminary data.</text>
</comment>
<sequence>MFDVLESDARIEDSRRSSDHFHLGSSALISDMEKWIRDGRSFVAIESDSGNDKFGDEVRRLRLQAGISQTQLAKSIPMAQSTVSGVESGNKTVKLKQAERLDAVLKGDGNLVRLWRSLQDGHLVPDWYRKVPEMERRAVEIHDYHPLLVPGILQTQGYASAVIRVADRTALTAEVEAQARARSKRQAVLLKDDPPFLRVVLDQTVLYRLLGTPETMKEQLDYLREVSTWERAEILIIPHPTWNHPGLDGGFRLLKVPEAGMVLYQEASAIGGVVVARETVEEHVSLWGDLRAIALPPDSSRSLIEKAREEVR</sequence>